<feature type="compositionally biased region" description="Polar residues" evidence="1">
    <location>
        <begin position="381"/>
        <end position="396"/>
    </location>
</feature>
<feature type="region of interest" description="Disordered" evidence="1">
    <location>
        <begin position="355"/>
        <end position="476"/>
    </location>
</feature>
<accession>F4RBU1</accession>
<proteinExistence type="predicted"/>
<feature type="compositionally biased region" description="Basic residues" evidence="1">
    <location>
        <begin position="440"/>
        <end position="464"/>
    </location>
</feature>
<dbReference type="RefSeq" id="XP_007406466.1">
    <property type="nucleotide sequence ID" value="XM_007406404.1"/>
</dbReference>
<dbReference type="EMBL" id="GL883095">
    <property type="protein sequence ID" value="EGG10165.1"/>
    <property type="molecule type" value="Genomic_DNA"/>
</dbReference>
<organism evidence="3">
    <name type="scientific">Melampsora larici-populina (strain 98AG31 / pathotype 3-4-7)</name>
    <name type="common">Poplar leaf rust fungus</name>
    <dbReference type="NCBI Taxonomy" id="747676"/>
    <lineage>
        <taxon>Eukaryota</taxon>
        <taxon>Fungi</taxon>
        <taxon>Dikarya</taxon>
        <taxon>Basidiomycota</taxon>
        <taxon>Pucciniomycotina</taxon>
        <taxon>Pucciniomycetes</taxon>
        <taxon>Pucciniales</taxon>
        <taxon>Melampsoraceae</taxon>
        <taxon>Melampsora</taxon>
    </lineage>
</organism>
<feature type="compositionally biased region" description="Basic and acidic residues" evidence="1">
    <location>
        <begin position="773"/>
        <end position="789"/>
    </location>
</feature>
<dbReference type="AlphaFoldDB" id="F4RBU1"/>
<feature type="region of interest" description="Disordered" evidence="1">
    <location>
        <begin position="773"/>
        <end position="821"/>
    </location>
</feature>
<feature type="compositionally biased region" description="Polar residues" evidence="1">
    <location>
        <begin position="221"/>
        <end position="230"/>
    </location>
</feature>
<feature type="compositionally biased region" description="Basic and acidic residues" evidence="1">
    <location>
        <begin position="194"/>
        <end position="208"/>
    </location>
</feature>
<dbReference type="KEGG" id="mlr:MELLADRAFT_103586"/>
<reference evidence="3" key="1">
    <citation type="journal article" date="2011" name="Proc. Natl. Acad. Sci. U.S.A.">
        <title>Obligate biotrophy features unraveled by the genomic analysis of rust fungi.</title>
        <authorList>
            <person name="Duplessis S."/>
            <person name="Cuomo C.A."/>
            <person name="Lin Y.-C."/>
            <person name="Aerts A."/>
            <person name="Tisserant E."/>
            <person name="Veneault-Fourrey C."/>
            <person name="Joly D.L."/>
            <person name="Hacquard S."/>
            <person name="Amselem J."/>
            <person name="Cantarel B.L."/>
            <person name="Chiu R."/>
            <person name="Coutinho P.M."/>
            <person name="Feau N."/>
            <person name="Field M."/>
            <person name="Frey P."/>
            <person name="Gelhaye E."/>
            <person name="Goldberg J."/>
            <person name="Grabherr M.G."/>
            <person name="Kodira C.D."/>
            <person name="Kohler A."/>
            <person name="Kuees U."/>
            <person name="Lindquist E.A."/>
            <person name="Lucas S.M."/>
            <person name="Mago R."/>
            <person name="Mauceli E."/>
            <person name="Morin E."/>
            <person name="Murat C."/>
            <person name="Pangilinan J.L."/>
            <person name="Park R."/>
            <person name="Pearson M."/>
            <person name="Quesneville H."/>
            <person name="Rouhier N."/>
            <person name="Sakthikumar S."/>
            <person name="Salamov A.A."/>
            <person name="Schmutz J."/>
            <person name="Selles B."/>
            <person name="Shapiro H."/>
            <person name="Tanguay P."/>
            <person name="Tuskan G.A."/>
            <person name="Henrissat B."/>
            <person name="Van de Peer Y."/>
            <person name="Rouze P."/>
            <person name="Ellis J.G."/>
            <person name="Dodds P.N."/>
            <person name="Schein J.E."/>
            <person name="Zhong S."/>
            <person name="Hamelin R.C."/>
            <person name="Grigoriev I.V."/>
            <person name="Szabo L.J."/>
            <person name="Martin F."/>
        </authorList>
    </citation>
    <scope>NUCLEOTIDE SEQUENCE [LARGE SCALE GENOMIC DNA]</scope>
    <source>
        <strain evidence="3">98AG31 / pathotype 3-4-7</strain>
    </source>
</reference>
<feature type="region of interest" description="Disordered" evidence="1">
    <location>
        <begin position="194"/>
        <end position="230"/>
    </location>
</feature>
<evidence type="ECO:0000256" key="1">
    <source>
        <dbReference type="SAM" id="MobiDB-lite"/>
    </source>
</evidence>
<feature type="compositionally biased region" description="Basic and acidic residues" evidence="1">
    <location>
        <begin position="355"/>
        <end position="380"/>
    </location>
</feature>
<keyword evidence="3" id="KW-1185">Reference proteome</keyword>
<dbReference type="OrthoDB" id="10453086at2759"/>
<feature type="region of interest" description="Disordered" evidence="1">
    <location>
        <begin position="110"/>
        <end position="173"/>
    </location>
</feature>
<feature type="compositionally biased region" description="Polar residues" evidence="1">
    <location>
        <begin position="162"/>
        <end position="173"/>
    </location>
</feature>
<dbReference type="VEuPathDB" id="FungiDB:MELLADRAFT_103586"/>
<dbReference type="GeneID" id="18922015"/>
<dbReference type="InParanoid" id="F4RBU1"/>
<dbReference type="HOGENOM" id="CLU_331232_0_0_1"/>
<name>F4RBU1_MELLP</name>
<dbReference type="Proteomes" id="UP000001072">
    <property type="component" value="Unassembled WGS sequence"/>
</dbReference>
<protein>
    <submittedName>
        <fullName evidence="2">Uncharacterized protein</fullName>
    </submittedName>
</protein>
<feature type="compositionally biased region" description="Basic and acidic residues" evidence="1">
    <location>
        <begin position="467"/>
        <end position="476"/>
    </location>
</feature>
<evidence type="ECO:0000313" key="3">
    <source>
        <dbReference type="Proteomes" id="UP000001072"/>
    </source>
</evidence>
<sequence>MPQSLSIYNLQWYILTFMLCATQISFHSLALQNIKASENEVQEAKSMNYNVWTSPAIFSKSSPRRQLSGSTDPDKFSLYATSPEDIFQQSRGHTSKKLVETILHCRERFAVKGPRNNPEGIDSRTDEPNHATSWSKSSERYIEEPGNSRVNDRSASSSQSSGPTTHAQFYTDPNQVQDFKSVFLRNPPDLTKINSERLIKDNNSKDKVTNTMSYDSERSGSHSLQEPQKLSTKIVTVSHSEELKSQAFQLHHSKPLKNEIKETLMSKSGGPLNKDKEIKSSKVIEISSTSTDDPKGKSLDEEQWKVVKGKGKGKGKLSKNHNQALLSGDADELKAGNQAGEIPWESLKFEALNSDSKESKNIHEKTVQEAQEHSYIRNDSSEGSGRSSNELASASKSHGETFVEDNKGGETHVSVHDISPSAVDQVSSTRIFPGDVFQPTKKHPSQMQQKGRKKKGGQRLRSTSRVKNTDLSDEPKEVEALNIPSKEHKQKETREKESYTGLSFDEFFKVVFQEERKEIGVDIIADDSTFRYLDSIKKDNADMLKKAYEKAQLAIWKFDEGCMRTTSFSKMYEEYIIQRRWRTYEGRLHDDIKKVCKILRADEKWPLYEQATESDWKELSVALSTVKEEEYKYKQLCWLFSGYLWNRVATFHLSVNKAYQNSNIMQRVLQDGAIEKGASLPVLACISDVLELGSERVFWETLSQDDINKKALMLINIMKGEFTLPDGQTLHIFHHGWNSEYTRYYLACPTKFLCKIFNSRLRQLAVLANRGGSYDHVDKSSSDVPEKLSDSAVPEIKSGNDIPEDKRGSDVPEKKSDKAQDIDDVKITPGEALVSIHVALEIEKLKELKSVFKSQKGKGRYFGIWNPEVSLDLMSKAVSFKQFFDFFDHKVLGFKKFMEQYKASFSTKEKSVITERGF</sequence>
<gene>
    <name evidence="2" type="ORF">MELLADRAFT_103586</name>
</gene>
<feature type="compositionally biased region" description="Basic and acidic residues" evidence="1">
    <location>
        <begin position="397"/>
        <end position="415"/>
    </location>
</feature>
<feature type="compositionally biased region" description="Basic and acidic residues" evidence="1">
    <location>
        <begin position="803"/>
        <end position="821"/>
    </location>
</feature>
<evidence type="ECO:0000313" key="2">
    <source>
        <dbReference type="EMBL" id="EGG10165.1"/>
    </source>
</evidence>